<accession>A0AAX3BFI6</accession>
<organism evidence="6 7">
    <name type="scientific">Thermospira aquatica</name>
    <dbReference type="NCBI Taxonomy" id="2828656"/>
    <lineage>
        <taxon>Bacteria</taxon>
        <taxon>Pseudomonadati</taxon>
        <taxon>Spirochaetota</taxon>
        <taxon>Spirochaetia</taxon>
        <taxon>Brevinematales</taxon>
        <taxon>Thermospiraceae</taxon>
        <taxon>Thermospira</taxon>
    </lineage>
</organism>
<comment type="similarity">
    <text evidence="2">Belongs to the HPr family.</text>
</comment>
<proteinExistence type="inferred from homology"/>
<dbReference type="AlphaFoldDB" id="A0AAX3BFI6"/>
<dbReference type="Pfam" id="PF00381">
    <property type="entry name" value="PTS-HPr"/>
    <property type="match status" value="1"/>
</dbReference>
<dbReference type="GO" id="GO:0005737">
    <property type="term" value="C:cytoplasm"/>
    <property type="evidence" value="ECO:0007669"/>
    <property type="project" value="UniProtKB-SubCell"/>
</dbReference>
<dbReference type="InterPro" id="IPR000032">
    <property type="entry name" value="HPr-like"/>
</dbReference>
<dbReference type="KEGG" id="taqu:KDW03_04380"/>
<evidence type="ECO:0000256" key="1">
    <source>
        <dbReference type="ARBA" id="ARBA00004496"/>
    </source>
</evidence>
<dbReference type="InterPro" id="IPR001020">
    <property type="entry name" value="PTS_HPr_His_P_site"/>
</dbReference>
<dbReference type="EMBL" id="CP073355">
    <property type="protein sequence ID" value="URA11044.1"/>
    <property type="molecule type" value="Genomic_DNA"/>
</dbReference>
<evidence type="ECO:0000313" key="6">
    <source>
        <dbReference type="EMBL" id="URA11044.1"/>
    </source>
</evidence>
<dbReference type="RefSeq" id="WP_271436177.1">
    <property type="nucleotide sequence ID" value="NZ_CP073355.1"/>
</dbReference>
<evidence type="ECO:0000313" key="7">
    <source>
        <dbReference type="Proteomes" id="UP001056539"/>
    </source>
</evidence>
<dbReference type="PROSITE" id="PS00369">
    <property type="entry name" value="PTS_HPR_HIS"/>
    <property type="match status" value="1"/>
</dbReference>
<feature type="domain" description="HPr" evidence="5">
    <location>
        <begin position="1"/>
        <end position="89"/>
    </location>
</feature>
<dbReference type="Gene3D" id="3.30.1340.10">
    <property type="entry name" value="HPr-like"/>
    <property type="match status" value="1"/>
</dbReference>
<reference evidence="6" key="1">
    <citation type="submission" date="2021-04" db="EMBL/GenBank/DDBJ databases">
        <authorList>
            <person name="Postec A."/>
        </authorList>
    </citation>
    <scope>NUCLEOTIDE SEQUENCE</scope>
    <source>
        <strain evidence="6">F1F22</strain>
    </source>
</reference>
<dbReference type="CDD" id="cd00367">
    <property type="entry name" value="PTS-HPr_like"/>
    <property type="match status" value="1"/>
</dbReference>
<reference evidence="6" key="2">
    <citation type="submission" date="2022-06" db="EMBL/GenBank/DDBJ databases">
        <title>Thermospira aquatica gen. nov., sp. nov.</title>
        <authorList>
            <person name="Ben Ali Gam Z."/>
            <person name="Labat M."/>
        </authorList>
    </citation>
    <scope>NUCLEOTIDE SEQUENCE</scope>
    <source>
        <strain evidence="6">F1F22</strain>
    </source>
</reference>
<dbReference type="PANTHER" id="PTHR33705">
    <property type="entry name" value="PHOSPHOCARRIER PROTEIN HPR"/>
    <property type="match status" value="1"/>
</dbReference>
<dbReference type="Proteomes" id="UP001056539">
    <property type="component" value="Chromosome"/>
</dbReference>
<keyword evidence="3" id="KW-0963">Cytoplasm</keyword>
<dbReference type="SUPFAM" id="SSF55594">
    <property type="entry name" value="HPr-like"/>
    <property type="match status" value="1"/>
</dbReference>
<dbReference type="PRINTS" id="PR00107">
    <property type="entry name" value="PHOSPHOCPHPR"/>
</dbReference>
<keyword evidence="4" id="KW-0598">Phosphotransferase system</keyword>
<protein>
    <submittedName>
        <fullName evidence="6">HPr family phosphocarrier protein</fullName>
    </submittedName>
</protein>
<dbReference type="InterPro" id="IPR050399">
    <property type="entry name" value="HPr"/>
</dbReference>
<evidence type="ECO:0000256" key="3">
    <source>
        <dbReference type="ARBA" id="ARBA00022490"/>
    </source>
</evidence>
<dbReference type="PANTHER" id="PTHR33705:SF2">
    <property type="entry name" value="PHOSPHOCARRIER PROTEIN NPR"/>
    <property type="match status" value="1"/>
</dbReference>
<evidence type="ECO:0000256" key="4">
    <source>
        <dbReference type="ARBA" id="ARBA00022683"/>
    </source>
</evidence>
<name>A0AAX3BFI6_9SPIR</name>
<dbReference type="NCBIfam" id="TIGR01003">
    <property type="entry name" value="PTS_HPr_family"/>
    <property type="match status" value="1"/>
</dbReference>
<dbReference type="PROSITE" id="PS51350">
    <property type="entry name" value="PTS_HPR_DOM"/>
    <property type="match status" value="1"/>
</dbReference>
<evidence type="ECO:0000256" key="2">
    <source>
        <dbReference type="ARBA" id="ARBA00010736"/>
    </source>
</evidence>
<dbReference type="GO" id="GO:0009401">
    <property type="term" value="P:phosphoenolpyruvate-dependent sugar phosphotransferase system"/>
    <property type="evidence" value="ECO:0007669"/>
    <property type="project" value="UniProtKB-KW"/>
</dbReference>
<comment type="subcellular location">
    <subcellularLocation>
        <location evidence="1">Cytoplasm</location>
    </subcellularLocation>
</comment>
<sequence>MQSITVEVKNEYGIHARPASLLVELANKFQSDITITMGDRVVVAKSVMNVLLLAAGKGSKLVITADGPDEVQALKELRDLIEVRKFDEE</sequence>
<keyword evidence="7" id="KW-1185">Reference proteome</keyword>
<evidence type="ECO:0000259" key="5">
    <source>
        <dbReference type="PROSITE" id="PS51350"/>
    </source>
</evidence>
<dbReference type="InterPro" id="IPR035895">
    <property type="entry name" value="HPr-like_sf"/>
</dbReference>
<gene>
    <name evidence="6" type="ORF">KDW03_04380</name>
</gene>